<gene>
    <name evidence="4" type="ORF">B7P43_G14610</name>
</gene>
<reference evidence="4 5" key="1">
    <citation type="submission" date="2017-12" db="EMBL/GenBank/DDBJ databases">
        <title>Hemimetabolous genomes reveal molecular basis of termite eusociality.</title>
        <authorList>
            <person name="Harrison M.C."/>
            <person name="Jongepier E."/>
            <person name="Robertson H.M."/>
            <person name="Arning N."/>
            <person name="Bitard-Feildel T."/>
            <person name="Chao H."/>
            <person name="Childers C.P."/>
            <person name="Dinh H."/>
            <person name="Doddapaneni H."/>
            <person name="Dugan S."/>
            <person name="Gowin J."/>
            <person name="Greiner C."/>
            <person name="Han Y."/>
            <person name="Hu H."/>
            <person name="Hughes D.S.T."/>
            <person name="Huylmans A.-K."/>
            <person name="Kemena C."/>
            <person name="Kremer L.P.M."/>
            <person name="Lee S.L."/>
            <person name="Lopez-Ezquerra A."/>
            <person name="Mallet L."/>
            <person name="Monroy-Kuhn J.M."/>
            <person name="Moser A."/>
            <person name="Murali S.C."/>
            <person name="Muzny D.M."/>
            <person name="Otani S."/>
            <person name="Piulachs M.-D."/>
            <person name="Poelchau M."/>
            <person name="Qu J."/>
            <person name="Schaub F."/>
            <person name="Wada-Katsumata A."/>
            <person name="Worley K.C."/>
            <person name="Xie Q."/>
            <person name="Ylla G."/>
            <person name="Poulsen M."/>
            <person name="Gibbs R.A."/>
            <person name="Schal C."/>
            <person name="Richards S."/>
            <person name="Belles X."/>
            <person name="Korb J."/>
            <person name="Bornberg-Bauer E."/>
        </authorList>
    </citation>
    <scope>NUCLEOTIDE SEQUENCE [LARGE SCALE GENOMIC DNA]</scope>
    <source>
        <tissue evidence="4">Whole body</tissue>
    </source>
</reference>
<name>A0A2J7RBD5_9NEOP</name>
<dbReference type="Proteomes" id="UP000235965">
    <property type="component" value="Unassembled WGS sequence"/>
</dbReference>
<dbReference type="FunFam" id="2.60.40.10:FF:000119">
    <property type="entry name" value="Sallimus, isoform P"/>
    <property type="match status" value="3"/>
</dbReference>
<dbReference type="FunFam" id="2.60.40.10:FF:000430">
    <property type="entry name" value="Sallimus, isoform P"/>
    <property type="match status" value="1"/>
</dbReference>
<dbReference type="Pfam" id="PF07679">
    <property type="entry name" value="I-set"/>
    <property type="match status" value="5"/>
</dbReference>
<dbReference type="CDD" id="cd00096">
    <property type="entry name" value="Ig"/>
    <property type="match status" value="2"/>
</dbReference>
<dbReference type="SMART" id="SM00408">
    <property type="entry name" value="IGc2"/>
    <property type="match status" value="5"/>
</dbReference>
<dbReference type="PANTHER" id="PTHR47633">
    <property type="entry name" value="IMMUNOGLOBULIN"/>
    <property type="match status" value="1"/>
</dbReference>
<sequence length="747" mass="83448">MVFNILEVFVILFHISAKGNIILESQRPEGLEKIRQLEGATPFQRPEVQEPQTRQRPVFTQPLQNIDAIAEGQTAHFECRLIPVGDPTLKVEWFRNEKPLETSSRITRTHDFGFVALDMTHVRGEDEGVYICRASNALGEAVTTASMKIRTKASIQLETQHPEGMKKIKQLEEGRAPARPDEPDRAFEKPIFTQLLTGPSELWEGQHAHFECRVVPVGDPSLRFEWFVNGIELKMGSRFHVTHDFGFVTLDIHSVVTEDSGVYMCKAINNAGEAVSSTSLKVKSRSSIVGEPLQPDAWQKIQLKEAEMNKVPEMFVDTTPQQAPVFTTHLVSHDKLVEGQHVMLEAQVEPRADPNLRTEWFKNGVSLTTGTRLRSTFDFGLVTLVVNGLRADDSAIYTCKATNLLGEAVSTCTLKVEDRHWLLGGSLRPEALPIIEGLEAPKGGQIEVPEPVYESPVFITHLNNVECKEGDAVHFECHVEPSKDPTLNIEWFVNGKPLPSGARFKSTYDFGYVSLDINHAYAEDSGIYMCKATNNKGQAQTSGTLRCISKADIYLDTQHPQGKAGFEKVKEAEDAYLSKYQRRMSGPDATYPKPVFTTPLEPKFSLGEAEPLHLECTVEPKEDPNLKVEWYFNGKALEHGSRFKMTCDFGYVTLHLTDVYERDQGIYTCKAYNLAGEAFTSTTIYCTGKEGLIEHTQHPKGAEGLEKIQDLEESLRRQEGALPEGEEGHPPVFTSQVPRAMSNGCGQ</sequence>
<dbReference type="EMBL" id="NEVH01005908">
    <property type="protein sequence ID" value="PNF38142.1"/>
    <property type="molecule type" value="Genomic_DNA"/>
</dbReference>
<feature type="domain" description="Ig-like" evidence="3">
    <location>
        <begin position="456"/>
        <end position="546"/>
    </location>
</feature>
<dbReference type="InterPro" id="IPR007110">
    <property type="entry name" value="Ig-like_dom"/>
</dbReference>
<keyword evidence="5" id="KW-1185">Reference proteome</keyword>
<dbReference type="PROSITE" id="PS50835">
    <property type="entry name" value="IG_LIKE"/>
    <property type="match status" value="5"/>
</dbReference>
<dbReference type="SMART" id="SM00409">
    <property type="entry name" value="IG"/>
    <property type="match status" value="5"/>
</dbReference>
<dbReference type="InterPro" id="IPR036179">
    <property type="entry name" value="Ig-like_dom_sf"/>
</dbReference>
<organism evidence="4 5">
    <name type="scientific">Cryptotermes secundus</name>
    <dbReference type="NCBI Taxonomy" id="105785"/>
    <lineage>
        <taxon>Eukaryota</taxon>
        <taxon>Metazoa</taxon>
        <taxon>Ecdysozoa</taxon>
        <taxon>Arthropoda</taxon>
        <taxon>Hexapoda</taxon>
        <taxon>Insecta</taxon>
        <taxon>Pterygota</taxon>
        <taxon>Neoptera</taxon>
        <taxon>Polyneoptera</taxon>
        <taxon>Dictyoptera</taxon>
        <taxon>Blattodea</taxon>
        <taxon>Blattoidea</taxon>
        <taxon>Termitoidae</taxon>
        <taxon>Kalotermitidae</taxon>
        <taxon>Cryptotermitinae</taxon>
        <taxon>Cryptotermes</taxon>
    </lineage>
</organism>
<dbReference type="PANTHER" id="PTHR47633:SF4">
    <property type="entry name" value="MYOPALLADIN ISOFORM X1"/>
    <property type="match status" value="1"/>
</dbReference>
<evidence type="ECO:0000313" key="4">
    <source>
        <dbReference type="EMBL" id="PNF38142.1"/>
    </source>
</evidence>
<dbReference type="Gene3D" id="2.60.40.10">
    <property type="entry name" value="Immunoglobulins"/>
    <property type="match status" value="5"/>
</dbReference>
<dbReference type="AlphaFoldDB" id="A0A2J7RBD5"/>
<keyword evidence="2" id="KW-0732">Signal</keyword>
<evidence type="ECO:0000259" key="3">
    <source>
        <dbReference type="PROSITE" id="PS50835"/>
    </source>
</evidence>
<evidence type="ECO:0000256" key="2">
    <source>
        <dbReference type="SAM" id="SignalP"/>
    </source>
</evidence>
<comment type="caution">
    <text evidence="4">The sequence shown here is derived from an EMBL/GenBank/DDBJ whole genome shotgun (WGS) entry which is preliminary data.</text>
</comment>
<feature type="domain" description="Ig-like" evidence="3">
    <location>
        <begin position="324"/>
        <end position="417"/>
    </location>
</feature>
<dbReference type="FunFam" id="2.60.40.10:FF:000966">
    <property type="entry name" value="Sallimus, isoform P"/>
    <property type="match status" value="1"/>
</dbReference>
<evidence type="ECO:0000256" key="1">
    <source>
        <dbReference type="SAM" id="MobiDB-lite"/>
    </source>
</evidence>
<dbReference type="InterPro" id="IPR013783">
    <property type="entry name" value="Ig-like_fold"/>
</dbReference>
<feature type="domain" description="Ig-like" evidence="3">
    <location>
        <begin position="190"/>
        <end position="281"/>
    </location>
</feature>
<evidence type="ECO:0000313" key="5">
    <source>
        <dbReference type="Proteomes" id="UP000235965"/>
    </source>
</evidence>
<feature type="domain" description="Ig-like" evidence="3">
    <location>
        <begin position="57"/>
        <end position="150"/>
    </location>
</feature>
<feature type="chain" id="PRO_5014448597" description="Ig-like domain-containing protein" evidence="2">
    <location>
        <begin position="20"/>
        <end position="747"/>
    </location>
</feature>
<feature type="signal peptide" evidence="2">
    <location>
        <begin position="1"/>
        <end position="19"/>
    </location>
</feature>
<dbReference type="InterPro" id="IPR013098">
    <property type="entry name" value="Ig_I-set"/>
</dbReference>
<dbReference type="InterPro" id="IPR003598">
    <property type="entry name" value="Ig_sub2"/>
</dbReference>
<proteinExistence type="predicted"/>
<accession>A0A2J7RBD5</accession>
<feature type="domain" description="Ig-like" evidence="3">
    <location>
        <begin position="594"/>
        <end position="685"/>
    </location>
</feature>
<feature type="region of interest" description="Disordered" evidence="1">
    <location>
        <begin position="715"/>
        <end position="747"/>
    </location>
</feature>
<dbReference type="OrthoDB" id="6612025at2759"/>
<protein>
    <recommendedName>
        <fullName evidence="3">Ig-like domain-containing protein</fullName>
    </recommendedName>
</protein>
<dbReference type="InterPro" id="IPR003599">
    <property type="entry name" value="Ig_sub"/>
</dbReference>
<dbReference type="SUPFAM" id="SSF48726">
    <property type="entry name" value="Immunoglobulin"/>
    <property type="match status" value="5"/>
</dbReference>